<protein>
    <submittedName>
        <fullName evidence="5">Uncharacterized protein</fullName>
    </submittedName>
</protein>
<dbReference type="FunFam" id="3.30.342.10:FF:000002">
    <property type="entry name" value="DNA polymerase zeta catalytic subunit isoform X1"/>
    <property type="match status" value="1"/>
</dbReference>
<dbReference type="GO" id="GO:0006281">
    <property type="term" value="P:DNA repair"/>
    <property type="evidence" value="ECO:0007669"/>
    <property type="project" value="InterPro"/>
</dbReference>
<evidence type="ECO:0000313" key="5">
    <source>
        <dbReference type="EMBL" id="EDV19124.1"/>
    </source>
</evidence>
<evidence type="ECO:0000259" key="3">
    <source>
        <dbReference type="Pfam" id="PF24055"/>
    </source>
</evidence>
<dbReference type="GeneID" id="6759598"/>
<reference evidence="5 6" key="1">
    <citation type="journal article" date="2008" name="Nature">
        <title>The Trichoplax genome and the nature of placozoans.</title>
        <authorList>
            <person name="Srivastava M."/>
            <person name="Begovic E."/>
            <person name="Chapman J."/>
            <person name="Putnam N.H."/>
            <person name="Hellsten U."/>
            <person name="Kawashima T."/>
            <person name="Kuo A."/>
            <person name="Mitros T."/>
            <person name="Salamov A."/>
            <person name="Carpenter M.L."/>
            <person name="Signorovitch A.Y."/>
            <person name="Moreno M.A."/>
            <person name="Kamm K."/>
            <person name="Grimwood J."/>
            <person name="Schmutz J."/>
            <person name="Shapiro H."/>
            <person name="Grigoriev I.V."/>
            <person name="Buss L.W."/>
            <person name="Schierwater B."/>
            <person name="Dellaporta S.L."/>
            <person name="Rokhsar D.S."/>
        </authorList>
    </citation>
    <scope>NUCLEOTIDE SEQUENCE [LARGE SCALE GENOMIC DNA]</scope>
    <source>
        <strain evidence="5 6">Grell-BS-1999</strain>
    </source>
</reference>
<evidence type="ECO:0000313" key="6">
    <source>
        <dbReference type="Proteomes" id="UP000009022"/>
    </source>
</evidence>
<dbReference type="InParanoid" id="B3SDS2"/>
<dbReference type="eggNOG" id="KOG0968">
    <property type="taxonomic scope" value="Eukaryota"/>
</dbReference>
<keyword evidence="6" id="KW-1185">Reference proteome</keyword>
<accession>B3SDS2</accession>
<dbReference type="InterPro" id="IPR012337">
    <property type="entry name" value="RNaseH-like_sf"/>
</dbReference>
<dbReference type="KEGG" id="tad:TRIADDRAFT_34129"/>
<feature type="compositionally biased region" description="Basic and acidic residues" evidence="2">
    <location>
        <begin position="210"/>
        <end position="219"/>
    </location>
</feature>
<feature type="domain" description="DNA polymerase zeta catalytic subunit N-terminal" evidence="4">
    <location>
        <begin position="1"/>
        <end position="55"/>
    </location>
</feature>
<dbReference type="PANTHER" id="PTHR45812:SF1">
    <property type="entry name" value="DNA POLYMERASE ZETA CATALYTIC SUBUNIT"/>
    <property type="match status" value="1"/>
</dbReference>
<dbReference type="RefSeq" id="XP_002118385.1">
    <property type="nucleotide sequence ID" value="XM_002118349.1"/>
</dbReference>
<dbReference type="EMBL" id="DS985285">
    <property type="protein sequence ID" value="EDV19124.1"/>
    <property type="molecule type" value="Genomic_DNA"/>
</dbReference>
<comment type="catalytic activity">
    <reaction evidence="1">
        <text>DNA(n) + a 2'-deoxyribonucleoside 5'-triphosphate = DNA(n+1) + diphosphate</text>
        <dbReference type="Rhea" id="RHEA:22508"/>
        <dbReference type="Rhea" id="RHEA-COMP:17339"/>
        <dbReference type="Rhea" id="RHEA-COMP:17340"/>
        <dbReference type="ChEBI" id="CHEBI:33019"/>
        <dbReference type="ChEBI" id="CHEBI:61560"/>
        <dbReference type="ChEBI" id="CHEBI:173112"/>
        <dbReference type="EC" id="2.7.7.7"/>
    </reaction>
</comment>
<dbReference type="Proteomes" id="UP000009022">
    <property type="component" value="Unassembled WGS sequence"/>
</dbReference>
<dbReference type="OMA" id="CEGHIPY"/>
<dbReference type="HOGENOM" id="CLU_068331_0_0_1"/>
<feature type="domain" description="DNA polymerase delta/zeta catalytic subunit N-terminal" evidence="3">
    <location>
        <begin position="56"/>
        <end position="138"/>
    </location>
</feature>
<dbReference type="GO" id="GO:0003887">
    <property type="term" value="F:DNA-directed DNA polymerase activity"/>
    <property type="evidence" value="ECO:0007669"/>
    <property type="project" value="UniProtKB-EC"/>
</dbReference>
<gene>
    <name evidence="5" type="ORF">TRIADDRAFT_34129</name>
</gene>
<evidence type="ECO:0000256" key="2">
    <source>
        <dbReference type="SAM" id="MobiDB-lite"/>
    </source>
</evidence>
<dbReference type="InterPro" id="IPR056435">
    <property type="entry name" value="DPOD/Z_N"/>
</dbReference>
<dbReference type="Pfam" id="PF24065">
    <property type="entry name" value="REV3_N"/>
    <property type="match status" value="1"/>
</dbReference>
<dbReference type="Pfam" id="PF24055">
    <property type="entry name" value="POL3_N"/>
    <property type="match status" value="1"/>
</dbReference>
<dbReference type="InterPro" id="IPR030559">
    <property type="entry name" value="PolZ_Rev3"/>
</dbReference>
<dbReference type="STRING" id="10228.B3SDS2"/>
<evidence type="ECO:0000256" key="1">
    <source>
        <dbReference type="ARBA" id="ARBA00049244"/>
    </source>
</evidence>
<dbReference type="Gene3D" id="3.30.342.10">
    <property type="entry name" value="DNA Polymerase, chain B, domain 1"/>
    <property type="match status" value="1"/>
</dbReference>
<dbReference type="CTD" id="6759598"/>
<dbReference type="SUPFAM" id="SSF53098">
    <property type="entry name" value="Ribonuclease H-like"/>
    <property type="match status" value="1"/>
</dbReference>
<dbReference type="OrthoDB" id="2414538at2759"/>
<evidence type="ECO:0000259" key="4">
    <source>
        <dbReference type="Pfam" id="PF24065"/>
    </source>
</evidence>
<feature type="compositionally biased region" description="Polar residues" evidence="2">
    <location>
        <begin position="220"/>
        <end position="230"/>
    </location>
</feature>
<name>B3SDS2_TRIAD</name>
<dbReference type="InterPro" id="IPR056447">
    <property type="entry name" value="REV3_N"/>
</dbReference>
<feature type="region of interest" description="Disordered" evidence="2">
    <location>
        <begin position="210"/>
        <end position="230"/>
    </location>
</feature>
<dbReference type="PANTHER" id="PTHR45812">
    <property type="entry name" value="DNA POLYMERASE ZETA CATALYTIC SUBUNIT"/>
    <property type="match status" value="1"/>
</dbReference>
<sequence length="230" mass="26335">MFSIRIFTIDFYMSRPVPKLDVCYSPFRKTSVKRVPILRVFGPTPAGQKACLHIHGVFPYLYVPYDGSQPVDKYLEEFALSIDKAINASMSESNAASSNSWHQQTVFKISLVNGVPMYGYNPSPRPFLKIYIYNPNLVGKIADLLLTGAVMNKVFQPHEAHLPFTLQFFIDYNLYGMNWIKLNAVKFRITDDIQDQVGINPGIQALWDDERQRRHDRNESSQLIKNPSQG</sequence>
<dbReference type="AlphaFoldDB" id="B3SDS2"/>
<organism evidence="5 6">
    <name type="scientific">Trichoplax adhaerens</name>
    <name type="common">Trichoplax reptans</name>
    <dbReference type="NCBI Taxonomy" id="10228"/>
    <lineage>
        <taxon>Eukaryota</taxon>
        <taxon>Metazoa</taxon>
        <taxon>Placozoa</taxon>
        <taxon>Uniplacotomia</taxon>
        <taxon>Trichoplacea</taxon>
        <taxon>Trichoplacidae</taxon>
        <taxon>Trichoplax</taxon>
    </lineage>
</organism>
<dbReference type="PhylomeDB" id="B3SDS2"/>
<dbReference type="GO" id="GO:0016035">
    <property type="term" value="C:zeta DNA polymerase complex"/>
    <property type="evidence" value="ECO:0007669"/>
    <property type="project" value="InterPro"/>
</dbReference>
<proteinExistence type="predicted"/>
<dbReference type="GO" id="GO:0019985">
    <property type="term" value="P:translesion synthesis"/>
    <property type="evidence" value="ECO:0007669"/>
    <property type="project" value="InterPro"/>
</dbReference>